<organism evidence="1 2">
    <name type="scientific">Caenorhabditis angaria</name>
    <dbReference type="NCBI Taxonomy" id="860376"/>
    <lineage>
        <taxon>Eukaryota</taxon>
        <taxon>Metazoa</taxon>
        <taxon>Ecdysozoa</taxon>
        <taxon>Nematoda</taxon>
        <taxon>Chromadorea</taxon>
        <taxon>Rhabditida</taxon>
        <taxon>Rhabditina</taxon>
        <taxon>Rhabditomorpha</taxon>
        <taxon>Rhabditoidea</taxon>
        <taxon>Rhabditidae</taxon>
        <taxon>Peloderinae</taxon>
        <taxon>Caenorhabditis</taxon>
    </lineage>
</organism>
<accession>A0A9P1I912</accession>
<sequence>MEVDDNLDPTGWFDIPFEMREMVINYMDLATKIQFSQCSKLCFEESQLFDSSYFSCSIKNNCYGENKGVFFQMSSLRKTKIGFIITNFLVCDIPNVSEGELMNLRSQYKNRLIELETREQVTDFVMYLLRGILKFVKNSLRSLWISIPDFPYNKMKIENNLNKLESIALSSNINPISCGFIDFEQLCSIQKDVSISNLTIEQIFQLKSKTIFIRSDGSEQFDIEKILNRLFTVGIDQNVYQIIFESRIDLDNTPGLYAKRVTRYQVEYLFKQMSKIIWIECPGNMPAMKIHCRAPPDFNESEWTIFEQ</sequence>
<dbReference type="Proteomes" id="UP001152747">
    <property type="component" value="Unassembled WGS sequence"/>
</dbReference>
<protein>
    <recommendedName>
        <fullName evidence="3">F-box domain-containing protein</fullName>
    </recommendedName>
</protein>
<proteinExistence type="predicted"/>
<reference evidence="1" key="1">
    <citation type="submission" date="2022-11" db="EMBL/GenBank/DDBJ databases">
        <authorList>
            <person name="Kikuchi T."/>
        </authorList>
    </citation>
    <scope>NUCLEOTIDE SEQUENCE</scope>
    <source>
        <strain evidence="1">PS1010</strain>
    </source>
</reference>
<evidence type="ECO:0000313" key="1">
    <source>
        <dbReference type="EMBL" id="CAI5440614.1"/>
    </source>
</evidence>
<comment type="caution">
    <text evidence="1">The sequence shown here is derived from an EMBL/GenBank/DDBJ whole genome shotgun (WGS) entry which is preliminary data.</text>
</comment>
<dbReference type="EMBL" id="CANHGI010000002">
    <property type="protein sequence ID" value="CAI5440614.1"/>
    <property type="molecule type" value="Genomic_DNA"/>
</dbReference>
<evidence type="ECO:0008006" key="3">
    <source>
        <dbReference type="Google" id="ProtNLM"/>
    </source>
</evidence>
<keyword evidence="2" id="KW-1185">Reference proteome</keyword>
<dbReference type="AlphaFoldDB" id="A0A9P1I912"/>
<evidence type="ECO:0000313" key="2">
    <source>
        <dbReference type="Proteomes" id="UP001152747"/>
    </source>
</evidence>
<gene>
    <name evidence="1" type="ORF">CAMP_LOCUS3251</name>
</gene>
<name>A0A9P1I912_9PELO</name>